<evidence type="ECO:0000256" key="1">
    <source>
        <dbReference type="SAM" id="MobiDB-lite"/>
    </source>
</evidence>
<organism evidence="3">
    <name type="scientific">marine sediment metagenome</name>
    <dbReference type="NCBI Taxonomy" id="412755"/>
    <lineage>
        <taxon>unclassified sequences</taxon>
        <taxon>metagenomes</taxon>
        <taxon>ecological metagenomes</taxon>
    </lineage>
</organism>
<feature type="region of interest" description="Disordered" evidence="1">
    <location>
        <begin position="1"/>
        <end position="33"/>
    </location>
</feature>
<sequence length="115" mass="12797">MKQANNSNLKAGEPHRWKPGESGNPNGRPKNSVTAMLKNASEEDRKAIADKVIELAKEGKIEAIREYIDRTDGKVPSELKVEGEILITPNMRALAAKEMIEIKEEETKLLVNTTE</sequence>
<proteinExistence type="predicted"/>
<comment type="caution">
    <text evidence="3">The sequence shown here is derived from an EMBL/GenBank/DDBJ whole genome shotgun (WGS) entry which is preliminary data.</text>
</comment>
<dbReference type="AlphaFoldDB" id="A0A0F9SCJ3"/>
<dbReference type="EMBL" id="LAZR01000545">
    <property type="protein sequence ID" value="KKN64744.1"/>
    <property type="molecule type" value="Genomic_DNA"/>
</dbReference>
<evidence type="ECO:0000313" key="3">
    <source>
        <dbReference type="EMBL" id="KKN64744.1"/>
    </source>
</evidence>
<dbReference type="Pfam" id="PF18932">
    <property type="entry name" value="DUF5681"/>
    <property type="match status" value="1"/>
</dbReference>
<feature type="domain" description="DUF5681" evidence="2">
    <location>
        <begin position="14"/>
        <end position="74"/>
    </location>
</feature>
<evidence type="ECO:0000259" key="2">
    <source>
        <dbReference type="Pfam" id="PF18932"/>
    </source>
</evidence>
<feature type="compositionally biased region" description="Polar residues" evidence="1">
    <location>
        <begin position="23"/>
        <end position="33"/>
    </location>
</feature>
<accession>A0A0F9SCJ3</accession>
<dbReference type="InterPro" id="IPR043736">
    <property type="entry name" value="DUF5681"/>
</dbReference>
<name>A0A0F9SCJ3_9ZZZZ</name>
<reference evidence="3" key="1">
    <citation type="journal article" date="2015" name="Nature">
        <title>Complex archaea that bridge the gap between prokaryotes and eukaryotes.</title>
        <authorList>
            <person name="Spang A."/>
            <person name="Saw J.H."/>
            <person name="Jorgensen S.L."/>
            <person name="Zaremba-Niedzwiedzka K."/>
            <person name="Martijn J."/>
            <person name="Lind A.E."/>
            <person name="van Eijk R."/>
            <person name="Schleper C."/>
            <person name="Guy L."/>
            <person name="Ettema T.J."/>
        </authorList>
    </citation>
    <scope>NUCLEOTIDE SEQUENCE</scope>
</reference>
<gene>
    <name evidence="3" type="ORF">LCGC14_0488760</name>
</gene>
<protein>
    <recommendedName>
        <fullName evidence="2">DUF5681 domain-containing protein</fullName>
    </recommendedName>
</protein>